<organism evidence="4 5">
    <name type="scientific">Riccia fluitans</name>
    <dbReference type="NCBI Taxonomy" id="41844"/>
    <lineage>
        <taxon>Eukaryota</taxon>
        <taxon>Viridiplantae</taxon>
        <taxon>Streptophyta</taxon>
        <taxon>Embryophyta</taxon>
        <taxon>Marchantiophyta</taxon>
        <taxon>Marchantiopsida</taxon>
        <taxon>Marchantiidae</taxon>
        <taxon>Marchantiales</taxon>
        <taxon>Ricciaceae</taxon>
        <taxon>Riccia</taxon>
    </lineage>
</organism>
<dbReference type="PANTHER" id="PTHR45651:SF14">
    <property type="entry name" value="CYCLIC NUCLEOTIDE-GATED ION CHANNEL 4"/>
    <property type="match status" value="1"/>
</dbReference>
<protein>
    <recommendedName>
        <fullName evidence="3">Cyclic nucleotide-binding domain-containing protein</fullName>
    </recommendedName>
</protein>
<dbReference type="PANTHER" id="PTHR45651">
    <property type="entry name" value="CYCLIC NUCLEOTIDE-GATED ION CHANNEL 15-RELATED-RELATED"/>
    <property type="match status" value="1"/>
</dbReference>
<dbReference type="EMBL" id="JBHFFA010000004">
    <property type="protein sequence ID" value="KAL2629490.1"/>
    <property type="molecule type" value="Genomic_DNA"/>
</dbReference>
<dbReference type="AlphaFoldDB" id="A0ABD1YFP9"/>
<dbReference type="PROSITE" id="PS50042">
    <property type="entry name" value="CNMP_BINDING_3"/>
    <property type="match status" value="1"/>
</dbReference>
<keyword evidence="5" id="KW-1185">Reference proteome</keyword>
<dbReference type="GO" id="GO:0016020">
    <property type="term" value="C:membrane"/>
    <property type="evidence" value="ECO:0007669"/>
    <property type="project" value="UniProtKB-SubCell"/>
</dbReference>
<dbReference type="InterPro" id="IPR014710">
    <property type="entry name" value="RmlC-like_jellyroll"/>
</dbReference>
<keyword evidence="1" id="KW-0406">Ion transport</keyword>
<gene>
    <name evidence="4" type="ORF">R1flu_014176</name>
</gene>
<evidence type="ECO:0000313" key="5">
    <source>
        <dbReference type="Proteomes" id="UP001605036"/>
    </source>
</evidence>
<dbReference type="InterPro" id="IPR018490">
    <property type="entry name" value="cNMP-bd_dom_sf"/>
</dbReference>
<comment type="caution">
    <text evidence="4">The sequence shown here is derived from an EMBL/GenBank/DDBJ whole genome shotgun (WGS) entry which is preliminary data.</text>
</comment>
<dbReference type="Pfam" id="PF00027">
    <property type="entry name" value="cNMP_binding"/>
    <property type="match status" value="1"/>
</dbReference>
<dbReference type="SMART" id="SM00100">
    <property type="entry name" value="cNMP"/>
    <property type="match status" value="1"/>
</dbReference>
<evidence type="ECO:0000256" key="2">
    <source>
        <dbReference type="ARBA" id="ARBA00023303"/>
    </source>
</evidence>
<proteinExistence type="predicted"/>
<dbReference type="Gene3D" id="2.60.120.10">
    <property type="entry name" value="Jelly Rolls"/>
    <property type="match status" value="1"/>
</dbReference>
<dbReference type="Proteomes" id="UP001605036">
    <property type="component" value="Unassembled WGS sequence"/>
</dbReference>
<dbReference type="CDD" id="cd00038">
    <property type="entry name" value="CAP_ED"/>
    <property type="match status" value="1"/>
</dbReference>
<sequence length="232" mass="26602">MTVADMGIDQSIACFLQVPLFEHMDDLVLDNVCERLTSYIFIKGEVVLREGDPVMSMLFLVRGHFQSSYQLRNDQSSYTLLGPGDFCGDELLSWCLRRTPVDRYPPSITTLVALDSAEVFALEARDLKFVVQHFRYKFEDEKMERTLRFYSSGWRMWAAVTIQLAWRRCKAKHKAKASKRKAMEGDTLPSASLFSVPSAYINMADSEAAMRNNRLRFFTAMITSPKPSTHLE</sequence>
<feature type="domain" description="Cyclic nucleotide-binding" evidence="3">
    <location>
        <begin position="20"/>
        <end position="131"/>
    </location>
</feature>
<name>A0ABD1YFP9_9MARC</name>
<dbReference type="SUPFAM" id="SSF51206">
    <property type="entry name" value="cAMP-binding domain-like"/>
    <property type="match status" value="1"/>
</dbReference>
<accession>A0ABD1YFP9</accession>
<keyword evidence="1" id="KW-0813">Transport</keyword>
<evidence type="ECO:0000313" key="4">
    <source>
        <dbReference type="EMBL" id="KAL2629490.1"/>
    </source>
</evidence>
<evidence type="ECO:0000259" key="3">
    <source>
        <dbReference type="PROSITE" id="PS50042"/>
    </source>
</evidence>
<dbReference type="InterPro" id="IPR000595">
    <property type="entry name" value="cNMP-bd_dom"/>
</dbReference>
<evidence type="ECO:0000256" key="1">
    <source>
        <dbReference type="ARBA" id="ARBA00023286"/>
    </source>
</evidence>
<keyword evidence="1" id="KW-1071">Ligand-gated ion channel</keyword>
<reference evidence="4 5" key="1">
    <citation type="submission" date="2024-09" db="EMBL/GenBank/DDBJ databases">
        <title>Chromosome-scale assembly of Riccia fluitans.</title>
        <authorList>
            <person name="Paukszto L."/>
            <person name="Sawicki J."/>
            <person name="Karawczyk K."/>
            <person name="Piernik-Szablinska J."/>
            <person name="Szczecinska M."/>
            <person name="Mazdziarz M."/>
        </authorList>
    </citation>
    <scope>NUCLEOTIDE SEQUENCE [LARGE SCALE GENOMIC DNA]</scope>
    <source>
        <strain evidence="4">Rf_01</strain>
        <tissue evidence="4">Aerial parts of the thallus</tissue>
    </source>
</reference>
<keyword evidence="2" id="KW-0407">Ion channel</keyword>
<dbReference type="GO" id="GO:0034220">
    <property type="term" value="P:monoatomic ion transmembrane transport"/>
    <property type="evidence" value="ECO:0007669"/>
    <property type="project" value="UniProtKB-KW"/>
</dbReference>